<feature type="compositionally biased region" description="Low complexity" evidence="1">
    <location>
        <begin position="367"/>
        <end position="378"/>
    </location>
</feature>
<dbReference type="KEGG" id="aaf:AURANDRAFT_71838"/>
<feature type="compositionally biased region" description="Acidic residues" evidence="1">
    <location>
        <begin position="893"/>
        <end position="909"/>
    </location>
</feature>
<feature type="region of interest" description="Disordered" evidence="1">
    <location>
        <begin position="121"/>
        <end position="194"/>
    </location>
</feature>
<dbReference type="RefSeq" id="XP_009037915.1">
    <property type="nucleotide sequence ID" value="XM_009039667.1"/>
</dbReference>
<evidence type="ECO:0000313" key="2">
    <source>
        <dbReference type="EMBL" id="EGB07282.1"/>
    </source>
</evidence>
<feature type="compositionally biased region" description="Low complexity" evidence="1">
    <location>
        <begin position="1024"/>
        <end position="1034"/>
    </location>
</feature>
<feature type="region of interest" description="Disordered" evidence="1">
    <location>
        <begin position="684"/>
        <end position="811"/>
    </location>
</feature>
<feature type="region of interest" description="Disordered" evidence="1">
    <location>
        <begin position="291"/>
        <end position="434"/>
    </location>
</feature>
<feature type="compositionally biased region" description="Low complexity" evidence="1">
    <location>
        <begin position="935"/>
        <end position="946"/>
    </location>
</feature>
<dbReference type="EMBL" id="GL833131">
    <property type="protein sequence ID" value="EGB07282.1"/>
    <property type="molecule type" value="Genomic_DNA"/>
</dbReference>
<feature type="compositionally biased region" description="Basic residues" evidence="1">
    <location>
        <begin position="397"/>
        <end position="411"/>
    </location>
</feature>
<feature type="compositionally biased region" description="Basic and acidic residues" evidence="1">
    <location>
        <begin position="183"/>
        <end position="194"/>
    </location>
</feature>
<feature type="non-terminal residue" evidence="2">
    <location>
        <position position="1080"/>
    </location>
</feature>
<feature type="compositionally biased region" description="Basic residues" evidence="1">
    <location>
        <begin position="152"/>
        <end position="166"/>
    </location>
</feature>
<feature type="compositionally biased region" description="Basic residues" evidence="1">
    <location>
        <begin position="481"/>
        <end position="511"/>
    </location>
</feature>
<feature type="compositionally biased region" description="Basic and acidic residues" evidence="1">
    <location>
        <begin position="910"/>
        <end position="923"/>
    </location>
</feature>
<feature type="compositionally biased region" description="Basic residues" evidence="1">
    <location>
        <begin position="846"/>
        <end position="867"/>
    </location>
</feature>
<feature type="compositionally biased region" description="Basic residues" evidence="1">
    <location>
        <begin position="736"/>
        <end position="755"/>
    </location>
</feature>
<dbReference type="OMA" id="QHDESPR"/>
<evidence type="ECO:0000313" key="3">
    <source>
        <dbReference type="Proteomes" id="UP000002729"/>
    </source>
</evidence>
<proteinExistence type="predicted"/>
<feature type="compositionally biased region" description="Basic and acidic residues" evidence="1">
    <location>
        <begin position="762"/>
        <end position="772"/>
    </location>
</feature>
<name>F0YCE7_AURAN</name>
<feature type="region of interest" description="Disordered" evidence="1">
    <location>
        <begin position="447"/>
        <end position="511"/>
    </location>
</feature>
<feature type="compositionally biased region" description="Basic residues" evidence="1">
    <location>
        <begin position="1046"/>
        <end position="1062"/>
    </location>
</feature>
<feature type="compositionally biased region" description="Basic and acidic residues" evidence="1">
    <location>
        <begin position="868"/>
        <end position="887"/>
    </location>
</feature>
<accession>F0YCE7</accession>
<feature type="region of interest" description="Disordered" evidence="1">
    <location>
        <begin position="617"/>
        <end position="642"/>
    </location>
</feature>
<feature type="region of interest" description="Disordered" evidence="1">
    <location>
        <begin position="24"/>
        <end position="57"/>
    </location>
</feature>
<feature type="compositionally biased region" description="Basic and acidic residues" evidence="1">
    <location>
        <begin position="413"/>
        <end position="434"/>
    </location>
</feature>
<dbReference type="InParanoid" id="F0YCE7"/>
<keyword evidence="3" id="KW-1185">Reference proteome</keyword>
<feature type="compositionally biased region" description="Basic and acidic residues" evidence="1">
    <location>
        <begin position="987"/>
        <end position="1008"/>
    </location>
</feature>
<feature type="compositionally biased region" description="Basic residues" evidence="1">
    <location>
        <begin position="1010"/>
        <end position="1023"/>
    </location>
</feature>
<dbReference type="AlphaFoldDB" id="F0YCE7"/>
<protein>
    <submittedName>
        <fullName evidence="2">Uncharacterized protein</fullName>
    </submittedName>
</protein>
<feature type="non-terminal residue" evidence="2">
    <location>
        <position position="1"/>
    </location>
</feature>
<evidence type="ECO:0000256" key="1">
    <source>
        <dbReference type="SAM" id="MobiDB-lite"/>
    </source>
</evidence>
<feature type="compositionally biased region" description="Basic and acidic residues" evidence="1">
    <location>
        <begin position="447"/>
        <end position="480"/>
    </location>
</feature>
<dbReference type="GeneID" id="20228425"/>
<organism evidence="3">
    <name type="scientific">Aureococcus anophagefferens</name>
    <name type="common">Harmful bloom alga</name>
    <dbReference type="NCBI Taxonomy" id="44056"/>
    <lineage>
        <taxon>Eukaryota</taxon>
        <taxon>Sar</taxon>
        <taxon>Stramenopiles</taxon>
        <taxon>Ochrophyta</taxon>
        <taxon>Pelagophyceae</taxon>
        <taxon>Pelagomonadales</taxon>
        <taxon>Pelagomonadaceae</taxon>
        <taxon>Aureococcus</taxon>
    </lineage>
</organism>
<reference evidence="2 3" key="1">
    <citation type="journal article" date="2011" name="Proc. Natl. Acad. Sci. U.S.A.">
        <title>Niche of harmful alga Aureococcus anophagefferens revealed through ecogenomics.</title>
        <authorList>
            <person name="Gobler C.J."/>
            <person name="Berry D.L."/>
            <person name="Dyhrman S.T."/>
            <person name="Wilhelm S.W."/>
            <person name="Salamov A."/>
            <person name="Lobanov A.V."/>
            <person name="Zhang Y."/>
            <person name="Collier J.L."/>
            <person name="Wurch L.L."/>
            <person name="Kustka A.B."/>
            <person name="Dill B.D."/>
            <person name="Shah M."/>
            <person name="VerBerkmoes N.C."/>
            <person name="Kuo A."/>
            <person name="Terry A."/>
            <person name="Pangilinan J."/>
            <person name="Lindquist E.A."/>
            <person name="Lucas S."/>
            <person name="Paulsen I.T."/>
            <person name="Hattenrath-Lehmann T.K."/>
            <person name="Talmage S.C."/>
            <person name="Walker E.A."/>
            <person name="Koch F."/>
            <person name="Burson A.M."/>
            <person name="Marcoval M.A."/>
            <person name="Tang Y.Z."/>
            <person name="Lecleir G.R."/>
            <person name="Coyne K.J."/>
            <person name="Berg G.M."/>
            <person name="Bertrand E.M."/>
            <person name="Saito M.A."/>
            <person name="Gladyshev V.N."/>
            <person name="Grigoriev I.V."/>
        </authorList>
    </citation>
    <scope>NUCLEOTIDE SEQUENCE [LARGE SCALE GENOMIC DNA]</scope>
    <source>
        <strain evidence="3">CCMP 1984</strain>
    </source>
</reference>
<feature type="compositionally biased region" description="Basic and acidic residues" evidence="1">
    <location>
        <begin position="301"/>
        <end position="322"/>
    </location>
</feature>
<feature type="region of interest" description="Disordered" evidence="1">
    <location>
        <begin position="834"/>
        <end position="1071"/>
    </location>
</feature>
<dbReference type="Proteomes" id="UP000002729">
    <property type="component" value="Unassembled WGS sequence"/>
</dbReference>
<feature type="compositionally biased region" description="Basic and acidic residues" evidence="1">
    <location>
        <begin position="951"/>
        <end position="965"/>
    </location>
</feature>
<feature type="compositionally biased region" description="Basic residues" evidence="1">
    <location>
        <begin position="39"/>
        <end position="49"/>
    </location>
</feature>
<sequence length="1080" mass="120227">APLGRGPLQLPRALGRPLHLLLPRPARARRALRDDRQRHDRPRRRRAHAPPHQQAGPVEAVLRGALLLRHPRQVPVALRLRGGDGRQDRRRGHAAAEVLDGARERHQHLRLDHRHPVLRADGRRRRRGHSAGAAPRAPREVAEPVAGDAARALRHHRGLPGHGVHRRPADDDPVLVRHHRRQELRGERPGPLRDAARGHAHALRRVDAVRLEPHDGHQLQGLRQGRRGLGLRAHRRADEVRDGRGPLLQLRLLRPDAPEVRRDRLLLLLHAADGLRRPEPLHLGHRHGHVRHLVRRQGRGARGERGEGRGRGAAARDREPPHVLRGPAGHGARRGDPGQARVHPRRGGPRGHGDEARVHFSGRGPHAVARAAARAQVVDGPRRRPQRRRDEPEAGVHLRHGAHGPHGRAQVHRAAEDGRGDVHADARGPGEGELRRGLRAVLRAAHLEARRGGGGPRRAEAPRDDRAVDLQRPRLPDDRRRLHPHRGPHRGLRHRPGGARGRGHARAHRHVRARRLLRRVRAEDFGVRPRAVPLLRGLVERLRLCDRLHLGAGHDPRGGGLHPRRRHAAAAAAVEARELLPRAERRGVVDHQGVGEHLLRGHRARARGLRLRRHRHPHLPRQRPGPLRDAPPGHRGRLGRVHDGRLGRDHVHEHVRLRALRLPLQRGRVRQLAELRLDRGLLLHVPGPRGRVDAPDGHHRHHDDRVRRVHGGDQGGVRPAQDGPRRGEEGGGPLRHALHRPGHRAPVPRRLHAHGRGAGQGEDARVPHRDDAAAGGQRRPARLHDAAPGQVPLRQLPHGPAAAEPDAAERRQVQRDLRGGVRGLLEGGQVPLAHVPVPPQLPQVQRHVHARRGRGRRGVQRRGRVRPGRAEEAHVAAAERARLRDLGQPEDGAPVEEEEEEAEEEEGEDDARAPGRGDEDPGPLRRRRRRGPRGGAAPQRARAQGPRARRDHGVPRGDGEGPRDGARRRRHALEGGPAPVARRAVLLRRDGPGGPRERAGRLPREPLLQRRARGRRRRARRGPARAPEAVTAARPAPPPPATAAGRRPRPTKTPPSRRRPRYRGPPLSPRVPHAFRVCCF</sequence>
<gene>
    <name evidence="2" type="ORF">AURANDRAFT_71838</name>
</gene>